<accession>A0ABN8DCL7</accession>
<sequence length="123" mass="13267">MLKAIQILGLLVTTVISFNSFASSWAPSGSNWYGPYTISKVTTYIKDSYRTMIHVEETPNTTCSTTNRKKMATLSNSSSSRTQPIFSAASSAQAQQKKVMLLLGGSCNASLGLSIYGVEILSE</sequence>
<organism evidence="2 3">
    <name type="scientific">Vibrio hippocampi</name>
    <dbReference type="NCBI Taxonomy" id="654686"/>
    <lineage>
        <taxon>Bacteria</taxon>
        <taxon>Pseudomonadati</taxon>
        <taxon>Pseudomonadota</taxon>
        <taxon>Gammaproteobacteria</taxon>
        <taxon>Vibrionales</taxon>
        <taxon>Vibrionaceae</taxon>
        <taxon>Vibrio</taxon>
    </lineage>
</organism>
<protein>
    <submittedName>
        <fullName evidence="2">Uncharacterized protein</fullName>
    </submittedName>
</protein>
<feature type="chain" id="PRO_5047085372" evidence="1">
    <location>
        <begin position="23"/>
        <end position="123"/>
    </location>
</feature>
<name>A0ABN8DCL7_9VIBR</name>
<reference evidence="2" key="1">
    <citation type="submission" date="2021-12" db="EMBL/GenBank/DDBJ databases">
        <authorList>
            <person name="Rodrigo-Torres L."/>
            <person name="Arahal R. D."/>
            <person name="Lucena T."/>
        </authorList>
    </citation>
    <scope>NUCLEOTIDE SEQUENCE</scope>
    <source>
        <strain evidence="2">CECT 8226</strain>
    </source>
</reference>
<keyword evidence="3" id="KW-1185">Reference proteome</keyword>
<dbReference type="Proteomes" id="UP000838160">
    <property type="component" value="Unassembled WGS sequence"/>
</dbReference>
<evidence type="ECO:0000313" key="3">
    <source>
        <dbReference type="Proteomes" id="UP000838160"/>
    </source>
</evidence>
<comment type="caution">
    <text evidence="2">The sequence shown here is derived from an EMBL/GenBank/DDBJ whole genome shotgun (WGS) entry which is preliminary data.</text>
</comment>
<dbReference type="EMBL" id="CAKLCM010000001">
    <property type="protein sequence ID" value="CAH0524455.1"/>
    <property type="molecule type" value="Genomic_DNA"/>
</dbReference>
<proteinExistence type="predicted"/>
<evidence type="ECO:0000256" key="1">
    <source>
        <dbReference type="SAM" id="SignalP"/>
    </source>
</evidence>
<gene>
    <name evidence="2" type="ORF">VHP8226_00282</name>
</gene>
<evidence type="ECO:0000313" key="2">
    <source>
        <dbReference type="EMBL" id="CAH0524455.1"/>
    </source>
</evidence>
<feature type="signal peptide" evidence="1">
    <location>
        <begin position="1"/>
        <end position="22"/>
    </location>
</feature>
<keyword evidence="1" id="KW-0732">Signal</keyword>